<accession>A0A4Y2QZI8</accession>
<organism evidence="1 2">
    <name type="scientific">Araneus ventricosus</name>
    <name type="common">Orbweaver spider</name>
    <name type="synonym">Epeira ventricosa</name>
    <dbReference type="NCBI Taxonomy" id="182803"/>
    <lineage>
        <taxon>Eukaryota</taxon>
        <taxon>Metazoa</taxon>
        <taxon>Ecdysozoa</taxon>
        <taxon>Arthropoda</taxon>
        <taxon>Chelicerata</taxon>
        <taxon>Arachnida</taxon>
        <taxon>Araneae</taxon>
        <taxon>Araneomorphae</taxon>
        <taxon>Entelegynae</taxon>
        <taxon>Araneoidea</taxon>
        <taxon>Araneidae</taxon>
        <taxon>Araneus</taxon>
    </lineage>
</organism>
<keyword evidence="2" id="KW-1185">Reference proteome</keyword>
<proteinExistence type="predicted"/>
<sequence length="279" mass="32955">MNNYWNLTHSQRFASKVEFRNVELRTAADVVQFSFIVQTSISGLDLELCQSYQVNNHPLIRNNYPSLSYSKGFISSEEKCRKVLATSRNLLYALHLDLPKGRDWSLKNSSQPKDLSYYCRIPHIAKICIGDEFYINILYKIIDYACENTHHNLKVLKWFIKFNGLKNFQFRELPDNILNHFIDCVHPGISDTDFVRECFKKLDFKNWVDSSEKPGRVANLLYQVRRLGKKLDDIVFWSYDFPHRCLLHHSFVYVSDVFMFMNEPTFCESFLLGKIYSIR</sequence>
<dbReference type="Proteomes" id="UP000499080">
    <property type="component" value="Unassembled WGS sequence"/>
</dbReference>
<evidence type="ECO:0000313" key="2">
    <source>
        <dbReference type="Proteomes" id="UP000499080"/>
    </source>
</evidence>
<protein>
    <recommendedName>
        <fullName evidence="3">SOCS box domain-containing protein</fullName>
    </recommendedName>
</protein>
<dbReference type="AlphaFoldDB" id="A0A4Y2QZI8"/>
<reference evidence="1 2" key="1">
    <citation type="journal article" date="2019" name="Sci. Rep.">
        <title>Orb-weaving spider Araneus ventricosus genome elucidates the spidroin gene catalogue.</title>
        <authorList>
            <person name="Kono N."/>
            <person name="Nakamura H."/>
            <person name="Ohtoshi R."/>
            <person name="Moran D.A.P."/>
            <person name="Shinohara A."/>
            <person name="Yoshida Y."/>
            <person name="Fujiwara M."/>
            <person name="Mori M."/>
            <person name="Tomita M."/>
            <person name="Arakawa K."/>
        </authorList>
    </citation>
    <scope>NUCLEOTIDE SEQUENCE [LARGE SCALE GENOMIC DNA]</scope>
</reference>
<dbReference type="EMBL" id="BGPR01015240">
    <property type="protein sequence ID" value="GBN68525.1"/>
    <property type="molecule type" value="Genomic_DNA"/>
</dbReference>
<evidence type="ECO:0000313" key="1">
    <source>
        <dbReference type="EMBL" id="GBN68525.1"/>
    </source>
</evidence>
<dbReference type="OrthoDB" id="10499494at2759"/>
<evidence type="ECO:0008006" key="3">
    <source>
        <dbReference type="Google" id="ProtNLM"/>
    </source>
</evidence>
<gene>
    <name evidence="1" type="ORF">AVEN_221075_1</name>
</gene>
<name>A0A4Y2QZI8_ARAVE</name>
<comment type="caution">
    <text evidence="1">The sequence shown here is derived from an EMBL/GenBank/DDBJ whole genome shotgun (WGS) entry which is preliminary data.</text>
</comment>